<protein>
    <recommendedName>
        <fullName evidence="1">Stage 0 sporulation protein A homolog</fullName>
    </recommendedName>
</protein>
<dbReference type="SMART" id="SM00448">
    <property type="entry name" value="REC"/>
    <property type="match status" value="1"/>
</dbReference>
<dbReference type="EMBL" id="RAYQ01000003">
    <property type="protein sequence ID" value="RKI93263.1"/>
    <property type="molecule type" value="Genomic_DNA"/>
</dbReference>
<dbReference type="Gene3D" id="3.40.50.2300">
    <property type="match status" value="1"/>
</dbReference>
<gene>
    <name evidence="7" type="ORF">D7V94_04670</name>
</gene>
<keyword evidence="3" id="KW-0902">Two-component regulatory system</keyword>
<dbReference type="AlphaFoldDB" id="A0A3A9B0F0"/>
<name>A0A3A9B0F0_9FIRM</name>
<dbReference type="GO" id="GO:0000160">
    <property type="term" value="P:phosphorelay signal transduction system"/>
    <property type="evidence" value="ECO:0007669"/>
    <property type="project" value="UniProtKB-KW"/>
</dbReference>
<sequence length="129" mass="14637">MSQTRGGNYKKRILAVDDTAIVLTRISNTLRDDYDVITVNSGVRALKYLEMEKPELILLDIKMAPMDGIETLRQIRAMENRADIPVIMLTGVEDKDVVMASAKLGVCDYILKPFQSEELLKRIHQVFNP</sequence>
<dbReference type="InterPro" id="IPR011006">
    <property type="entry name" value="CheY-like_superfamily"/>
</dbReference>
<comment type="function">
    <text evidence="4">May play the central regulatory role in sporulation. It may be an element of the effector pathway responsible for the activation of sporulation genes in response to nutritional stress. Spo0A may act in concert with spo0H (a sigma factor) to control the expression of some genes that are critical to the sporulation process.</text>
</comment>
<dbReference type="SUPFAM" id="SSF52172">
    <property type="entry name" value="CheY-like"/>
    <property type="match status" value="1"/>
</dbReference>
<accession>A0A3A9B0F0</accession>
<keyword evidence="8" id="KW-1185">Reference proteome</keyword>
<feature type="domain" description="Response regulatory" evidence="6">
    <location>
        <begin position="12"/>
        <end position="127"/>
    </location>
</feature>
<dbReference type="Proteomes" id="UP000280696">
    <property type="component" value="Unassembled WGS sequence"/>
</dbReference>
<evidence type="ECO:0000256" key="1">
    <source>
        <dbReference type="ARBA" id="ARBA00018672"/>
    </source>
</evidence>
<dbReference type="Pfam" id="PF00072">
    <property type="entry name" value="Response_reg"/>
    <property type="match status" value="1"/>
</dbReference>
<feature type="modified residue" description="4-aspartylphosphate" evidence="5">
    <location>
        <position position="60"/>
    </location>
</feature>
<dbReference type="PROSITE" id="PS50110">
    <property type="entry name" value="RESPONSE_REGULATORY"/>
    <property type="match status" value="1"/>
</dbReference>
<evidence type="ECO:0000259" key="6">
    <source>
        <dbReference type="PROSITE" id="PS50110"/>
    </source>
</evidence>
<dbReference type="PANTHER" id="PTHR44591">
    <property type="entry name" value="STRESS RESPONSE REGULATOR PROTEIN 1"/>
    <property type="match status" value="1"/>
</dbReference>
<reference evidence="7 8" key="1">
    <citation type="submission" date="2018-09" db="EMBL/GenBank/DDBJ databases">
        <title>Murine metabolic-syndrome-specific gut microbial biobank.</title>
        <authorList>
            <person name="Liu C."/>
        </authorList>
    </citation>
    <scope>NUCLEOTIDE SEQUENCE [LARGE SCALE GENOMIC DNA]</scope>
    <source>
        <strain evidence="7 8">0.1xD8-82</strain>
    </source>
</reference>
<evidence type="ECO:0000256" key="5">
    <source>
        <dbReference type="PROSITE-ProRule" id="PRU00169"/>
    </source>
</evidence>
<keyword evidence="2 5" id="KW-0597">Phosphoprotein</keyword>
<evidence type="ECO:0000256" key="3">
    <source>
        <dbReference type="ARBA" id="ARBA00023012"/>
    </source>
</evidence>
<evidence type="ECO:0000313" key="8">
    <source>
        <dbReference type="Proteomes" id="UP000280696"/>
    </source>
</evidence>
<evidence type="ECO:0000256" key="4">
    <source>
        <dbReference type="ARBA" id="ARBA00024867"/>
    </source>
</evidence>
<organism evidence="7 8">
    <name type="scientific">Parablautia intestinalis</name>
    <dbReference type="NCBI Taxonomy" id="2320100"/>
    <lineage>
        <taxon>Bacteria</taxon>
        <taxon>Bacillati</taxon>
        <taxon>Bacillota</taxon>
        <taxon>Clostridia</taxon>
        <taxon>Lachnospirales</taxon>
        <taxon>Lachnospiraceae</taxon>
        <taxon>Parablautia</taxon>
    </lineage>
</organism>
<dbReference type="PANTHER" id="PTHR44591:SF14">
    <property type="entry name" value="PROTEIN PILG"/>
    <property type="match status" value="1"/>
</dbReference>
<proteinExistence type="predicted"/>
<dbReference type="OrthoDB" id="1706569at2"/>
<evidence type="ECO:0000313" key="7">
    <source>
        <dbReference type="EMBL" id="RKI93263.1"/>
    </source>
</evidence>
<comment type="caution">
    <text evidence="7">The sequence shown here is derived from an EMBL/GenBank/DDBJ whole genome shotgun (WGS) entry which is preliminary data.</text>
</comment>
<dbReference type="InterPro" id="IPR001789">
    <property type="entry name" value="Sig_transdc_resp-reg_receiver"/>
</dbReference>
<dbReference type="RefSeq" id="WP_120467242.1">
    <property type="nucleotide sequence ID" value="NZ_RAYQ01000003.1"/>
</dbReference>
<evidence type="ECO:0000256" key="2">
    <source>
        <dbReference type="ARBA" id="ARBA00022553"/>
    </source>
</evidence>
<dbReference type="InterPro" id="IPR050595">
    <property type="entry name" value="Bact_response_regulator"/>
</dbReference>